<evidence type="ECO:0000256" key="1">
    <source>
        <dbReference type="ARBA" id="ARBA00004123"/>
    </source>
</evidence>
<evidence type="ECO:0000256" key="2">
    <source>
        <dbReference type="ARBA" id="ARBA00008033"/>
    </source>
</evidence>
<reference evidence="12 13" key="1">
    <citation type="submission" date="2024-09" db="EMBL/GenBank/DDBJ databases">
        <title>Rethinking Asexuality: The Enigmatic Case of Functional Sexual Genes in Lepraria (Stereocaulaceae).</title>
        <authorList>
            <person name="Doellman M."/>
            <person name="Sun Y."/>
            <person name="Barcenas-Pena A."/>
            <person name="Lumbsch H.T."/>
            <person name="Grewe F."/>
        </authorList>
    </citation>
    <scope>NUCLEOTIDE SEQUENCE [LARGE SCALE GENOMIC DNA]</scope>
    <source>
        <strain evidence="12 13">Mercado 3170</strain>
    </source>
</reference>
<accession>A0ABR3ZZZ4</accession>
<feature type="domain" description="RRM" evidence="11">
    <location>
        <begin position="618"/>
        <end position="701"/>
    </location>
</feature>
<evidence type="ECO:0000256" key="10">
    <source>
        <dbReference type="SAM" id="MobiDB-lite"/>
    </source>
</evidence>
<dbReference type="PANTHER" id="PTHR48039">
    <property type="entry name" value="RNA-BINDING MOTIF PROTEIN 14B"/>
    <property type="match status" value="1"/>
</dbReference>
<keyword evidence="4" id="KW-0698">rRNA processing</keyword>
<feature type="compositionally biased region" description="Basic and acidic residues" evidence="10">
    <location>
        <begin position="167"/>
        <end position="197"/>
    </location>
</feature>
<dbReference type="InterPro" id="IPR051945">
    <property type="entry name" value="RRM_MRD1_RNA_proc_ribogen"/>
</dbReference>
<evidence type="ECO:0000256" key="8">
    <source>
        <dbReference type="ARBA" id="ARBA00023274"/>
    </source>
</evidence>
<comment type="similarity">
    <text evidence="2">Belongs to the RRM MRD1 family.</text>
</comment>
<keyword evidence="7" id="KW-0539">Nucleus</keyword>
<name>A0ABR3ZZZ4_9LECA</name>
<evidence type="ECO:0000313" key="13">
    <source>
        <dbReference type="Proteomes" id="UP001590950"/>
    </source>
</evidence>
<evidence type="ECO:0000313" key="12">
    <source>
        <dbReference type="EMBL" id="KAL2039254.1"/>
    </source>
</evidence>
<evidence type="ECO:0000256" key="6">
    <source>
        <dbReference type="ARBA" id="ARBA00022884"/>
    </source>
</evidence>
<evidence type="ECO:0000256" key="4">
    <source>
        <dbReference type="ARBA" id="ARBA00022552"/>
    </source>
</evidence>
<gene>
    <name evidence="12" type="ORF">N7G274_007922</name>
</gene>
<dbReference type="PANTHER" id="PTHR48039:SF5">
    <property type="entry name" value="RNA-BINDING PROTEIN 28"/>
    <property type="match status" value="1"/>
</dbReference>
<comment type="caution">
    <text evidence="12">The sequence shown here is derived from an EMBL/GenBank/DDBJ whole genome shotgun (WGS) entry which is preliminary data.</text>
</comment>
<comment type="subcellular location">
    <subcellularLocation>
        <location evidence="1">Nucleus</location>
    </subcellularLocation>
</comment>
<dbReference type="Gene3D" id="3.30.70.330">
    <property type="match status" value="5"/>
</dbReference>
<protein>
    <recommendedName>
        <fullName evidence="3">Multiple RNA-binding domain-containing protein 1</fullName>
    </recommendedName>
</protein>
<feature type="region of interest" description="Disordered" evidence="10">
    <location>
        <begin position="153"/>
        <end position="239"/>
    </location>
</feature>
<keyword evidence="5" id="KW-0677">Repeat</keyword>
<feature type="domain" description="RRM" evidence="11">
    <location>
        <begin position="723"/>
        <end position="800"/>
    </location>
</feature>
<dbReference type="EMBL" id="JBEFKJ010000026">
    <property type="protein sequence ID" value="KAL2039254.1"/>
    <property type="molecule type" value="Genomic_DNA"/>
</dbReference>
<dbReference type="SUPFAM" id="SSF54928">
    <property type="entry name" value="RNA-binding domain, RBD"/>
    <property type="match status" value="4"/>
</dbReference>
<feature type="region of interest" description="Disordered" evidence="10">
    <location>
        <begin position="85"/>
        <end position="126"/>
    </location>
</feature>
<keyword evidence="6 9" id="KW-0694">RNA-binding</keyword>
<organism evidence="12 13">
    <name type="scientific">Stereocaulon virgatum</name>
    <dbReference type="NCBI Taxonomy" id="373712"/>
    <lineage>
        <taxon>Eukaryota</taxon>
        <taxon>Fungi</taxon>
        <taxon>Dikarya</taxon>
        <taxon>Ascomycota</taxon>
        <taxon>Pezizomycotina</taxon>
        <taxon>Lecanoromycetes</taxon>
        <taxon>OSLEUM clade</taxon>
        <taxon>Lecanoromycetidae</taxon>
        <taxon>Lecanorales</taxon>
        <taxon>Lecanorineae</taxon>
        <taxon>Stereocaulaceae</taxon>
        <taxon>Stereocaulon</taxon>
    </lineage>
</organism>
<evidence type="ECO:0000259" key="11">
    <source>
        <dbReference type="PROSITE" id="PS50102"/>
    </source>
</evidence>
<feature type="compositionally biased region" description="Polar residues" evidence="10">
    <location>
        <begin position="153"/>
        <end position="164"/>
    </location>
</feature>
<dbReference type="InterPro" id="IPR035979">
    <property type="entry name" value="RBD_domain_sf"/>
</dbReference>
<evidence type="ECO:0000256" key="5">
    <source>
        <dbReference type="ARBA" id="ARBA00022737"/>
    </source>
</evidence>
<dbReference type="CDD" id="cd12568">
    <property type="entry name" value="RRM3_MRD1"/>
    <property type="match status" value="1"/>
</dbReference>
<evidence type="ECO:0000256" key="9">
    <source>
        <dbReference type="PROSITE-ProRule" id="PRU00176"/>
    </source>
</evidence>
<dbReference type="InterPro" id="IPR012677">
    <property type="entry name" value="Nucleotide-bd_a/b_plait_sf"/>
</dbReference>
<dbReference type="SMART" id="SM00360">
    <property type="entry name" value="RRM"/>
    <property type="match status" value="5"/>
</dbReference>
<feature type="domain" description="RRM" evidence="11">
    <location>
        <begin position="321"/>
        <end position="401"/>
    </location>
</feature>
<dbReference type="InterPro" id="IPR034482">
    <property type="entry name" value="Mrd1_RRM3"/>
</dbReference>
<dbReference type="PROSITE" id="PS50102">
    <property type="entry name" value="RRM"/>
    <property type="match status" value="5"/>
</dbReference>
<sequence length="847" mass="94012">MESSRIFVRGLPPSLTAEDFTKHFSKQFVVTDVKFIPQRRIGYVGYKSPQDAARAVKYHDRSFIRMSRIGVELARSVEEQSALRAGHKAANATNRTYGGNKADNPTGADVLGEKKRKRESIAEDGDKAKLQEFLEAMQPPSKLKTWENQDAITAQSNYEPTTTAIGKGEHEARSEDEYEPVPKKQKSEPKKNRKVEQGFEAQQAEAASRDHYDAIGTAEQSSEVAVQGPLDTMQPASDADWLRSRTSRLLGLVDDDDALGQNSLLEDGEDQMAEMLSVSEQVEDVGNADASVQTDEEAKQANDTTVALPFHSEEGSPMSNGRIFVRNLTYTTTEEELRHHFENGAYGTIEEVHLPIDSRSGHNKGFAHIQYGEPEAAVKALQCLDRSPFQGRLLHVMPGESKKGKSLDELAISELPLKKQQQIKRKAEAASSTFNWNSMYMNSDAVMSSISDRLGVSKSELLDPTSSSAAIKQAHAETNIIQETRSYFTTHGIDLEAFKRRERGDTAILVKNFSYGTTSEELKKLFETHGHVRRILMPPSGTIAIIEFIQPDHARSAFGSLAYSKFKDSILFLEKAPRGLFKLNCDDSIEVSPSARNVKPLATDLLETNGALQVANTSTLFVRNLNFITTTERLRDIFKPLDGFLSARVKTKPNPKKSGQLLSMGFGFLEFRSKEHAQAALAAMDGYKLDGHELLVRASHKAIDAAEERRKEDHAKKVAGKGTKIIIKNLPFEASKKDVQSLFGPYGQLRSVRVPKKFDSSTRGFAFADFVTAREAENAMDALKDTHLLGRRLVLGFAAEDAVDPEEEIEKMQRKVGKQADKVALQKLAGTGRKKFNVERVDELDQG</sequence>
<keyword evidence="8" id="KW-0687">Ribonucleoprotein</keyword>
<proteinExistence type="inferred from homology"/>
<evidence type="ECO:0000256" key="7">
    <source>
        <dbReference type="ARBA" id="ARBA00023242"/>
    </source>
</evidence>
<dbReference type="InterPro" id="IPR000504">
    <property type="entry name" value="RRM_dom"/>
</dbReference>
<feature type="domain" description="RRM" evidence="11">
    <location>
        <begin position="506"/>
        <end position="578"/>
    </location>
</feature>
<dbReference type="Proteomes" id="UP001590950">
    <property type="component" value="Unassembled WGS sequence"/>
</dbReference>
<dbReference type="Pfam" id="PF00076">
    <property type="entry name" value="RRM_1"/>
    <property type="match status" value="5"/>
</dbReference>
<feature type="domain" description="RRM" evidence="11">
    <location>
        <begin position="4"/>
        <end position="76"/>
    </location>
</feature>
<keyword evidence="13" id="KW-1185">Reference proteome</keyword>
<evidence type="ECO:0000256" key="3">
    <source>
        <dbReference type="ARBA" id="ARBA00013428"/>
    </source>
</evidence>